<dbReference type="CDD" id="cd00009">
    <property type="entry name" value="AAA"/>
    <property type="match status" value="1"/>
</dbReference>
<dbReference type="InterPro" id="IPR003593">
    <property type="entry name" value="AAA+_ATPase"/>
</dbReference>
<reference evidence="2" key="1">
    <citation type="journal article" date="2014" name="Int. J. Syst. Evol. Microbiol.">
        <title>Complete genome sequence of Corynebacterium casei LMG S-19264T (=DSM 44701T), isolated from a smear-ripened cheese.</title>
        <authorList>
            <consortium name="US DOE Joint Genome Institute (JGI-PGF)"/>
            <person name="Walter F."/>
            <person name="Albersmeier A."/>
            <person name="Kalinowski J."/>
            <person name="Ruckert C."/>
        </authorList>
    </citation>
    <scope>NUCLEOTIDE SEQUENCE</scope>
    <source>
        <strain evidence="2">CGMCC 1.7086</strain>
    </source>
</reference>
<protein>
    <submittedName>
        <fullName evidence="2">ATPase AAA</fullName>
    </submittedName>
</protein>
<sequence>MGMPIQNHSDSQLFSASSAGLASLPGSIEATGLSENLLMQLMIKLLHFRQVATLSELSEGLALSGLVCQTLLEKAKRLQWLENLQAGQHGQMRYTLSGLGRLEAERALQASGYIGAAPVPLNQYSDICLRQTHRQYQITQSQMHQCLQGMIFADDALDTLGAALNSSKPTLLYGPPGVGKSYLCRHIIKVLDDHVLVPHALEVNGQVIQILDPQVHEAVDTAPTGSLMQSSHDPRWVKCRRPLIVTGGELTESMLEVGFDSTSRLYKAPLQLKANNGILLLDDLGRQKISPAQLFNRWIIPLEERRDFLALQNGIHFCIPFELVLLFSTNLSPSALMDNAFLRRLGYKIELQPMSADAYRQVWQDNCQKLNLQCEAEVFEHLLEQLHASSNKPLFPCYPRDLLSLIRDAQVYQGLPNLVSKQQLNQAWQHYFVE</sequence>
<evidence type="ECO:0000313" key="3">
    <source>
        <dbReference type="Proteomes" id="UP000606935"/>
    </source>
</evidence>
<dbReference type="Gene3D" id="3.40.50.300">
    <property type="entry name" value="P-loop containing nucleotide triphosphate hydrolases"/>
    <property type="match status" value="1"/>
</dbReference>
<dbReference type="InterPro" id="IPR027417">
    <property type="entry name" value="P-loop_NTPase"/>
</dbReference>
<keyword evidence="3" id="KW-1185">Reference proteome</keyword>
<dbReference type="SUPFAM" id="SSF52540">
    <property type="entry name" value="P-loop containing nucleoside triphosphate hydrolases"/>
    <property type="match status" value="1"/>
</dbReference>
<comment type="caution">
    <text evidence="2">The sequence shown here is derived from an EMBL/GenBank/DDBJ whole genome shotgun (WGS) entry which is preliminary data.</text>
</comment>
<dbReference type="GO" id="GO:0016887">
    <property type="term" value="F:ATP hydrolysis activity"/>
    <property type="evidence" value="ECO:0007669"/>
    <property type="project" value="InterPro"/>
</dbReference>
<dbReference type="InterPro" id="IPR003959">
    <property type="entry name" value="ATPase_AAA_core"/>
</dbReference>
<proteinExistence type="predicted"/>
<name>A0A918DHX1_9ALTE</name>
<accession>A0A918DHX1</accession>
<organism evidence="2 3">
    <name type="scientific">Bowmanella pacifica</name>
    <dbReference type="NCBI Taxonomy" id="502051"/>
    <lineage>
        <taxon>Bacteria</taxon>
        <taxon>Pseudomonadati</taxon>
        <taxon>Pseudomonadota</taxon>
        <taxon>Gammaproteobacteria</taxon>
        <taxon>Alteromonadales</taxon>
        <taxon>Alteromonadaceae</taxon>
        <taxon>Bowmanella</taxon>
    </lineage>
</organism>
<evidence type="ECO:0000259" key="1">
    <source>
        <dbReference type="SMART" id="SM00382"/>
    </source>
</evidence>
<dbReference type="EMBL" id="BMLS01000001">
    <property type="protein sequence ID" value="GGO65078.1"/>
    <property type="molecule type" value="Genomic_DNA"/>
</dbReference>
<dbReference type="AlphaFoldDB" id="A0A918DHX1"/>
<evidence type="ECO:0000313" key="2">
    <source>
        <dbReference type="EMBL" id="GGO65078.1"/>
    </source>
</evidence>
<dbReference type="GO" id="GO:0005524">
    <property type="term" value="F:ATP binding"/>
    <property type="evidence" value="ECO:0007669"/>
    <property type="project" value="InterPro"/>
</dbReference>
<gene>
    <name evidence="2" type="ORF">GCM10010982_06020</name>
</gene>
<reference evidence="2" key="2">
    <citation type="submission" date="2020-09" db="EMBL/GenBank/DDBJ databases">
        <authorList>
            <person name="Sun Q."/>
            <person name="Zhou Y."/>
        </authorList>
    </citation>
    <scope>NUCLEOTIDE SEQUENCE</scope>
    <source>
        <strain evidence="2">CGMCC 1.7086</strain>
    </source>
</reference>
<dbReference type="SMART" id="SM00382">
    <property type="entry name" value="AAA"/>
    <property type="match status" value="1"/>
</dbReference>
<dbReference type="Proteomes" id="UP000606935">
    <property type="component" value="Unassembled WGS sequence"/>
</dbReference>
<dbReference type="RefSeq" id="WP_188690081.1">
    <property type="nucleotide sequence ID" value="NZ_BMLS01000001.1"/>
</dbReference>
<dbReference type="Pfam" id="PF00004">
    <property type="entry name" value="AAA"/>
    <property type="match status" value="1"/>
</dbReference>
<feature type="domain" description="AAA+ ATPase" evidence="1">
    <location>
        <begin position="166"/>
        <end position="355"/>
    </location>
</feature>